<dbReference type="GO" id="GO:0005829">
    <property type="term" value="C:cytosol"/>
    <property type="evidence" value="ECO:0007669"/>
    <property type="project" value="TreeGrafter"/>
</dbReference>
<dbReference type="GO" id="GO:0000976">
    <property type="term" value="F:transcription cis-regulatory region binding"/>
    <property type="evidence" value="ECO:0007669"/>
    <property type="project" value="TreeGrafter"/>
</dbReference>
<reference evidence="8 9" key="1">
    <citation type="submission" date="2014-06" db="EMBL/GenBank/DDBJ databases">
        <title>Genomes of Alteromonas australica, a world apart.</title>
        <authorList>
            <person name="Gonzaga A."/>
            <person name="Lopez-Perez M."/>
            <person name="Rodriguez-Valera F."/>
        </authorList>
    </citation>
    <scope>NUCLEOTIDE SEQUENCE [LARGE SCALE GENOMIC DNA]</scope>
    <source>
        <strain evidence="8 9">H 17</strain>
    </source>
</reference>
<feature type="coiled-coil region" evidence="6">
    <location>
        <begin position="19"/>
        <end position="78"/>
    </location>
</feature>
<keyword evidence="6" id="KW-0175">Coiled coil</keyword>
<dbReference type="InterPro" id="IPR037150">
    <property type="entry name" value="H-NS_C_dom_sf"/>
</dbReference>
<evidence type="ECO:0000256" key="2">
    <source>
        <dbReference type="ARBA" id="ARBA00010610"/>
    </source>
</evidence>
<dbReference type="GO" id="GO:0001217">
    <property type="term" value="F:DNA-binding transcription repressor activity"/>
    <property type="evidence" value="ECO:0007669"/>
    <property type="project" value="TreeGrafter"/>
</dbReference>
<dbReference type="Proteomes" id="UP000056090">
    <property type="component" value="Chromosome"/>
</dbReference>
<gene>
    <name evidence="8" type="ORF">EP13_10930</name>
</gene>
<dbReference type="EMBL" id="CP008849">
    <property type="protein sequence ID" value="AIF99156.1"/>
    <property type="molecule type" value="Genomic_DNA"/>
</dbReference>
<dbReference type="KEGG" id="aal:EP13_10930"/>
<name>A0A075P005_9ALTE</name>
<evidence type="ECO:0000313" key="9">
    <source>
        <dbReference type="Proteomes" id="UP000056090"/>
    </source>
</evidence>
<dbReference type="GO" id="GO:0046983">
    <property type="term" value="F:protein dimerization activity"/>
    <property type="evidence" value="ECO:0007669"/>
    <property type="project" value="InterPro"/>
</dbReference>
<dbReference type="InterPro" id="IPR027444">
    <property type="entry name" value="H-NS_C_dom"/>
</dbReference>
<organism evidence="8 9">
    <name type="scientific">Alteromonas australica</name>
    <dbReference type="NCBI Taxonomy" id="589873"/>
    <lineage>
        <taxon>Bacteria</taxon>
        <taxon>Pseudomonadati</taxon>
        <taxon>Pseudomonadota</taxon>
        <taxon>Gammaproteobacteria</taxon>
        <taxon>Alteromonadales</taxon>
        <taxon>Alteromonadaceae</taxon>
        <taxon>Alteromonas/Salinimonas group</taxon>
        <taxon>Alteromonas</taxon>
    </lineage>
</organism>
<dbReference type="SMART" id="SM00528">
    <property type="entry name" value="HNS"/>
    <property type="match status" value="1"/>
</dbReference>
<evidence type="ECO:0000313" key="8">
    <source>
        <dbReference type="EMBL" id="AIF99156.1"/>
    </source>
</evidence>
<dbReference type="InterPro" id="IPR027454">
    <property type="entry name" value="Histone_HNS_N"/>
</dbReference>
<dbReference type="GO" id="GO:0030527">
    <property type="term" value="F:structural constituent of chromatin"/>
    <property type="evidence" value="ECO:0007669"/>
    <property type="project" value="InterPro"/>
</dbReference>
<evidence type="ECO:0000256" key="3">
    <source>
        <dbReference type="ARBA" id="ARBA00022490"/>
    </source>
</evidence>
<dbReference type="PIRSF" id="PIRSF002096">
    <property type="entry name" value="HnS"/>
    <property type="match status" value="1"/>
</dbReference>
<dbReference type="Gene3D" id="1.10.287.1050">
    <property type="entry name" value="H-NS histone-like proteins"/>
    <property type="match status" value="1"/>
</dbReference>
<dbReference type="SUPFAM" id="SSF81273">
    <property type="entry name" value="H-NS histone-like proteins"/>
    <property type="match status" value="2"/>
</dbReference>
<keyword evidence="4 5" id="KW-0238">DNA-binding</keyword>
<dbReference type="Gene3D" id="4.10.430.10">
    <property type="entry name" value="Histone-like protein H-NS, C-terminal domain"/>
    <property type="match status" value="1"/>
</dbReference>
<sequence length="133" mass="15100">MIDFIDILTHGRRLQGAVKELSIEELESVQEKLANIVNKRKEKALEEERAEIEKREKLAAIQKQMEEAGLNVEDLQALTQDAPKKTGKKRPVKFELTDSEGVTHPWTGIGRMPRVYKDALDSGKSLDDFAIEK</sequence>
<keyword evidence="3" id="KW-0963">Cytoplasm</keyword>
<dbReference type="InterPro" id="IPR001801">
    <property type="entry name" value="Histone_HNS"/>
</dbReference>
<protein>
    <recommendedName>
        <fullName evidence="5">DNA-binding protein</fullName>
    </recommendedName>
</protein>
<evidence type="ECO:0000259" key="7">
    <source>
        <dbReference type="SMART" id="SM00528"/>
    </source>
</evidence>
<feature type="domain" description="DNA-binding protein H-NS-like C-terminal" evidence="7">
    <location>
        <begin position="84"/>
        <end position="131"/>
    </location>
</feature>
<dbReference type="GO" id="GO:0003680">
    <property type="term" value="F:minor groove of adenine-thymine-rich DNA binding"/>
    <property type="evidence" value="ECO:0007669"/>
    <property type="project" value="TreeGrafter"/>
</dbReference>
<comment type="subcellular location">
    <subcellularLocation>
        <location evidence="1">Cytoplasm</location>
        <location evidence="1">Nucleoid</location>
    </subcellularLocation>
</comment>
<dbReference type="PANTHER" id="PTHR38097:SF2">
    <property type="entry name" value="DNA-BINDING PROTEIN STPA"/>
    <property type="match status" value="1"/>
</dbReference>
<evidence type="ECO:0000256" key="5">
    <source>
        <dbReference type="PIRNR" id="PIRNR002096"/>
    </source>
</evidence>
<dbReference type="InterPro" id="IPR054180">
    <property type="entry name" value="H-NS-like_N"/>
</dbReference>
<evidence type="ECO:0000256" key="1">
    <source>
        <dbReference type="ARBA" id="ARBA00004453"/>
    </source>
</evidence>
<dbReference type="Pfam" id="PF22470">
    <property type="entry name" value="Histone_HNS_N"/>
    <property type="match status" value="1"/>
</dbReference>
<dbReference type="PANTHER" id="PTHR38097">
    <property type="match status" value="1"/>
</dbReference>
<dbReference type="Pfam" id="PF00816">
    <property type="entry name" value="Histone_HNS"/>
    <property type="match status" value="1"/>
</dbReference>
<evidence type="ECO:0000256" key="6">
    <source>
        <dbReference type="SAM" id="Coils"/>
    </source>
</evidence>
<dbReference type="AlphaFoldDB" id="A0A075P005"/>
<accession>A0A075P005</accession>
<dbReference type="GO" id="GO:0009295">
    <property type="term" value="C:nucleoid"/>
    <property type="evidence" value="ECO:0007669"/>
    <property type="project" value="UniProtKB-SubCell"/>
</dbReference>
<dbReference type="eggNOG" id="COG2916">
    <property type="taxonomic scope" value="Bacteria"/>
</dbReference>
<dbReference type="GeneID" id="78255418"/>
<dbReference type="GO" id="GO:0003681">
    <property type="term" value="F:bent DNA binding"/>
    <property type="evidence" value="ECO:0007669"/>
    <property type="project" value="TreeGrafter"/>
</dbReference>
<keyword evidence="9" id="KW-1185">Reference proteome</keyword>
<dbReference type="GO" id="GO:0032993">
    <property type="term" value="C:protein-DNA complex"/>
    <property type="evidence" value="ECO:0007669"/>
    <property type="project" value="TreeGrafter"/>
</dbReference>
<evidence type="ECO:0000256" key="4">
    <source>
        <dbReference type="ARBA" id="ARBA00023125"/>
    </source>
</evidence>
<proteinExistence type="inferred from homology"/>
<comment type="similarity">
    <text evidence="2 5">Belongs to the histone-like protein H-NS family.</text>
</comment>
<dbReference type="RefSeq" id="WP_044057276.1">
    <property type="nucleotide sequence ID" value="NZ_CBCSKJ010000001.1"/>
</dbReference>